<dbReference type="EMBL" id="LT598463">
    <property type="protein sequence ID" value="SCU88869.1"/>
    <property type="molecule type" value="Genomic_DNA"/>
</dbReference>
<evidence type="ECO:0000256" key="1">
    <source>
        <dbReference type="ARBA" id="ARBA00004141"/>
    </source>
</evidence>
<feature type="transmembrane region" description="Helical" evidence="8">
    <location>
        <begin position="250"/>
        <end position="268"/>
    </location>
</feature>
<comment type="subcellular location">
    <subcellularLocation>
        <location evidence="1">Membrane</location>
        <topology evidence="1">Multi-pass membrane protein</topology>
    </subcellularLocation>
</comment>
<evidence type="ECO:0000256" key="2">
    <source>
        <dbReference type="ARBA" id="ARBA00010992"/>
    </source>
</evidence>
<feature type="transmembrane region" description="Helical" evidence="8">
    <location>
        <begin position="367"/>
        <end position="387"/>
    </location>
</feature>
<comment type="similarity">
    <text evidence="2">Belongs to the major facilitator superfamily. Sugar transporter (TC 2.A.1.1) family.</text>
</comment>
<evidence type="ECO:0000313" key="11">
    <source>
        <dbReference type="Proteomes" id="UP000191024"/>
    </source>
</evidence>
<feature type="transmembrane region" description="Helical" evidence="8">
    <location>
        <begin position="289"/>
        <end position="310"/>
    </location>
</feature>
<dbReference type="InterPro" id="IPR036259">
    <property type="entry name" value="MFS_trans_sf"/>
</dbReference>
<evidence type="ECO:0000313" key="10">
    <source>
        <dbReference type="EMBL" id="SCU88869.1"/>
    </source>
</evidence>
<evidence type="ECO:0000256" key="3">
    <source>
        <dbReference type="ARBA" id="ARBA00022448"/>
    </source>
</evidence>
<feature type="transmembrane region" description="Helical" evidence="8">
    <location>
        <begin position="142"/>
        <end position="162"/>
    </location>
</feature>
<reference evidence="10 11" key="1">
    <citation type="submission" date="2016-03" db="EMBL/GenBank/DDBJ databases">
        <authorList>
            <person name="Devillers H."/>
        </authorList>
    </citation>
    <scope>NUCLEOTIDE SEQUENCE [LARGE SCALE GENOMIC DNA]</scope>
    <source>
        <strain evidence="10">CBS 11717</strain>
    </source>
</reference>
<feature type="transmembrane region" description="Helical" evidence="8">
    <location>
        <begin position="432"/>
        <end position="451"/>
    </location>
</feature>
<evidence type="ECO:0000259" key="9">
    <source>
        <dbReference type="PROSITE" id="PS50850"/>
    </source>
</evidence>
<dbReference type="InterPro" id="IPR005828">
    <property type="entry name" value="MFS_sugar_transport-like"/>
</dbReference>
<dbReference type="PROSITE" id="PS50850">
    <property type="entry name" value="MFS"/>
    <property type="match status" value="1"/>
</dbReference>
<gene>
    <name evidence="10" type="ORF">LAMI_0D11606G</name>
</gene>
<feature type="transmembrane region" description="Helical" evidence="8">
    <location>
        <begin position="339"/>
        <end position="360"/>
    </location>
</feature>
<dbReference type="STRING" id="1230905.A0A1G4JFV9"/>
<feature type="domain" description="Major facilitator superfamily (MFS) profile" evidence="9">
    <location>
        <begin position="74"/>
        <end position="493"/>
    </location>
</feature>
<feature type="region of interest" description="Disordered" evidence="7">
    <location>
        <begin position="518"/>
        <end position="552"/>
    </location>
</feature>
<keyword evidence="6 8" id="KW-0472">Membrane</keyword>
<sequence length="552" mass="60510">MTNNRHVTHPVTRDLPHSVRELFWSWAPRAAREVSLFRGDVSSEGEDEAITALKTSSDAENEVDDLPRNNKYWAIITTGAGLFSDGYINNSIGTTSLCLSMIYGKQYTASNALKNVSSIAFVGTVVGQLSFGYLSDYHSRRMAMLVGTLILIVFSILCAGAWGVNTTGTNAGGLFAAITAYRFFLGVGIGSEYPAGSTAAAEASNTLPAGRRNRWFCWFTNFMIDTGFVVSSVVPLVMLRICGEKHLQPVWRVTLGLGAIPPISLFFLRLKYKEGKRYVQSRFNHAMPYWRIIKFYWFRLTIVSIIWFIYDFSSYSFGTYSSIILDTVLGDDASLTKSFGWNIVFNLFYIPGAFLGAIFADYWGPRNTLVVGVTLQAVLGFIMAGCLEHLRKHIGGFVVVFGIFSTLGEFGPGDNIGCLASKTSATPVRGHYYGIAAAVGKIGAFVGTYVFPIIMKRAGGEDTTPGLQAPFWVSASLCLFAAFLALFFLPPVDQESNNLEDELFIEYLESTGYDTSLMGTSRNGHQPEAGKVTSAATESLSSKEVKDQTIIN</sequence>
<dbReference type="OrthoDB" id="2261376at2759"/>
<dbReference type="Pfam" id="PF00083">
    <property type="entry name" value="Sugar_tr"/>
    <property type="match status" value="2"/>
</dbReference>
<feature type="transmembrane region" description="Helical" evidence="8">
    <location>
        <begin position="471"/>
        <end position="489"/>
    </location>
</feature>
<dbReference type="Proteomes" id="UP000191024">
    <property type="component" value="Chromosome D"/>
</dbReference>
<proteinExistence type="inferred from homology"/>
<keyword evidence="5 8" id="KW-1133">Transmembrane helix</keyword>
<evidence type="ECO:0000256" key="5">
    <source>
        <dbReference type="ARBA" id="ARBA00022989"/>
    </source>
</evidence>
<dbReference type="PANTHER" id="PTHR23508:SF10">
    <property type="entry name" value="CARBOXYLIC ACID TRANSPORTER PROTEIN HOMOLOG"/>
    <property type="match status" value="1"/>
</dbReference>
<evidence type="ECO:0000256" key="8">
    <source>
        <dbReference type="SAM" id="Phobius"/>
    </source>
</evidence>
<dbReference type="Gene3D" id="1.20.1250.20">
    <property type="entry name" value="MFS general substrate transporter like domains"/>
    <property type="match status" value="1"/>
</dbReference>
<dbReference type="InterPro" id="IPR020846">
    <property type="entry name" value="MFS_dom"/>
</dbReference>
<dbReference type="FunFam" id="1.20.1250.20:FF:000140">
    <property type="entry name" value="Putative MFS phospholipid transporter"/>
    <property type="match status" value="1"/>
</dbReference>
<name>A0A1G4JFV9_9SACH</name>
<keyword evidence="11" id="KW-1185">Reference proteome</keyword>
<dbReference type="GO" id="GO:0001406">
    <property type="term" value="F:glycerophosphodiester transmembrane transporter activity"/>
    <property type="evidence" value="ECO:0007669"/>
    <property type="project" value="UniProtKB-ARBA"/>
</dbReference>
<dbReference type="GO" id="GO:0046943">
    <property type="term" value="F:carboxylic acid transmembrane transporter activity"/>
    <property type="evidence" value="ECO:0007669"/>
    <property type="project" value="TreeGrafter"/>
</dbReference>
<keyword evidence="4 8" id="KW-0812">Transmembrane</keyword>
<evidence type="ECO:0000256" key="6">
    <source>
        <dbReference type="ARBA" id="ARBA00023136"/>
    </source>
</evidence>
<organism evidence="10 11">
    <name type="scientific">Lachancea mirantina</name>
    <dbReference type="NCBI Taxonomy" id="1230905"/>
    <lineage>
        <taxon>Eukaryota</taxon>
        <taxon>Fungi</taxon>
        <taxon>Dikarya</taxon>
        <taxon>Ascomycota</taxon>
        <taxon>Saccharomycotina</taxon>
        <taxon>Saccharomycetes</taxon>
        <taxon>Saccharomycetales</taxon>
        <taxon>Saccharomycetaceae</taxon>
        <taxon>Lachancea</taxon>
    </lineage>
</organism>
<feature type="transmembrane region" description="Helical" evidence="8">
    <location>
        <begin position="215"/>
        <end position="238"/>
    </location>
</feature>
<feature type="compositionally biased region" description="Basic and acidic residues" evidence="7">
    <location>
        <begin position="541"/>
        <end position="552"/>
    </location>
</feature>
<accession>A0A1G4JFV9</accession>
<dbReference type="SUPFAM" id="SSF103473">
    <property type="entry name" value="MFS general substrate transporter"/>
    <property type="match status" value="1"/>
</dbReference>
<feature type="transmembrane region" description="Helical" evidence="8">
    <location>
        <begin position="174"/>
        <end position="195"/>
    </location>
</feature>
<evidence type="ECO:0000256" key="7">
    <source>
        <dbReference type="SAM" id="MobiDB-lite"/>
    </source>
</evidence>
<protein>
    <submittedName>
        <fullName evidence="10">LAMI_0D11606g1_1</fullName>
    </submittedName>
</protein>
<dbReference type="PANTHER" id="PTHR23508">
    <property type="entry name" value="CARBOXYLIC ACID TRANSPORTER PROTEIN HOMOLOG"/>
    <property type="match status" value="1"/>
</dbReference>
<dbReference type="AlphaFoldDB" id="A0A1G4JFV9"/>
<feature type="transmembrane region" description="Helical" evidence="8">
    <location>
        <begin position="393"/>
        <end position="411"/>
    </location>
</feature>
<keyword evidence="3" id="KW-0813">Transport</keyword>
<evidence type="ECO:0000256" key="4">
    <source>
        <dbReference type="ARBA" id="ARBA00022692"/>
    </source>
</evidence>
<dbReference type="GO" id="GO:0005886">
    <property type="term" value="C:plasma membrane"/>
    <property type="evidence" value="ECO:0007669"/>
    <property type="project" value="TreeGrafter"/>
</dbReference>